<evidence type="ECO:0000256" key="9">
    <source>
        <dbReference type="ARBA" id="ARBA00022741"/>
    </source>
</evidence>
<feature type="active site" evidence="17">
    <location>
        <position position="159"/>
    </location>
</feature>
<dbReference type="PANTHER" id="PTHR30305">
    <property type="entry name" value="PROTEIN YJDM-RELATED"/>
    <property type="match status" value="1"/>
</dbReference>
<comment type="similarity">
    <text evidence="3 17">Belongs to the HPrK/P family.</text>
</comment>
<dbReference type="Pfam" id="PF02603">
    <property type="entry name" value="Hpr_kinase_N"/>
    <property type="match status" value="1"/>
</dbReference>
<dbReference type="NCBIfam" id="TIGR00679">
    <property type="entry name" value="hpr-ser"/>
    <property type="match status" value="1"/>
</dbReference>
<evidence type="ECO:0000256" key="11">
    <source>
        <dbReference type="ARBA" id="ARBA00022840"/>
    </source>
</evidence>
<dbReference type="AlphaFoldDB" id="A0A2R5HDN8"/>
<dbReference type="GO" id="GO:0005524">
    <property type="term" value="F:ATP binding"/>
    <property type="evidence" value="ECO:0007669"/>
    <property type="project" value="UniProtKB-UniRule"/>
</dbReference>
<evidence type="ECO:0000256" key="6">
    <source>
        <dbReference type="ARBA" id="ARBA00022527"/>
    </source>
</evidence>
<keyword evidence="12 17" id="KW-0460">Magnesium</keyword>
<keyword evidence="9 17" id="KW-0547">Nucleotide-binding</keyword>
<comment type="subunit">
    <text evidence="4 17">Homohexamer.</text>
</comment>
<accession>A0A2R5HDN8</accession>
<comment type="catalytic activity">
    <reaction evidence="1 17">
        <text>[HPr protein]-L-serine + ATP = [HPr protein]-O-phospho-L-serine + ADP + H(+)</text>
        <dbReference type="Rhea" id="RHEA:46600"/>
        <dbReference type="Rhea" id="RHEA-COMP:11602"/>
        <dbReference type="Rhea" id="RHEA-COMP:11603"/>
        <dbReference type="ChEBI" id="CHEBI:15378"/>
        <dbReference type="ChEBI" id="CHEBI:29999"/>
        <dbReference type="ChEBI" id="CHEBI:30616"/>
        <dbReference type="ChEBI" id="CHEBI:83421"/>
        <dbReference type="ChEBI" id="CHEBI:456216"/>
    </reaction>
</comment>
<evidence type="ECO:0000256" key="12">
    <source>
        <dbReference type="ARBA" id="ARBA00022842"/>
    </source>
</evidence>
<keyword evidence="21" id="KW-1185">Reference proteome</keyword>
<dbReference type="SUPFAM" id="SSF53795">
    <property type="entry name" value="PEP carboxykinase-like"/>
    <property type="match status" value="1"/>
</dbReference>
<evidence type="ECO:0000256" key="1">
    <source>
        <dbReference type="ARBA" id="ARBA00001120"/>
    </source>
</evidence>
<feature type="active site" evidence="17">
    <location>
        <position position="138"/>
    </location>
</feature>
<dbReference type="GO" id="GO:0000155">
    <property type="term" value="F:phosphorelay sensor kinase activity"/>
    <property type="evidence" value="ECO:0007669"/>
    <property type="project" value="InterPro"/>
</dbReference>
<dbReference type="InterPro" id="IPR027417">
    <property type="entry name" value="P-loop_NTPase"/>
</dbReference>
<feature type="active site" evidence="17">
    <location>
        <position position="243"/>
    </location>
</feature>
<feature type="domain" description="HPr kinase/phosphorylase C-terminal" evidence="19">
    <location>
        <begin position="130"/>
        <end position="298"/>
    </location>
</feature>
<dbReference type="GO" id="GO:0004712">
    <property type="term" value="F:protein serine/threonine/tyrosine kinase activity"/>
    <property type="evidence" value="ECO:0007669"/>
    <property type="project" value="UniProtKB-UniRule"/>
</dbReference>
<evidence type="ECO:0000256" key="2">
    <source>
        <dbReference type="ARBA" id="ARBA00001946"/>
    </source>
</evidence>
<evidence type="ECO:0000256" key="7">
    <source>
        <dbReference type="ARBA" id="ARBA00022679"/>
    </source>
</evidence>
<protein>
    <recommendedName>
        <fullName evidence="5 17">HPr kinase/phosphorylase</fullName>
        <shortName evidence="17">HPrK/P</shortName>
        <ecNumber evidence="17">2.7.11.-</ecNumber>
        <ecNumber evidence="17">2.7.4.-</ecNumber>
    </recommendedName>
    <alternativeName>
        <fullName evidence="15 17">HPr(Ser) kinase/phosphorylase</fullName>
    </alternativeName>
</protein>
<feature type="binding site" evidence="17">
    <location>
        <position position="202"/>
    </location>
    <ligand>
        <name>Mg(2+)</name>
        <dbReference type="ChEBI" id="CHEBI:18420"/>
    </ligand>
</feature>
<comment type="domain">
    <text evidence="17">The Walker A ATP-binding motif also binds Pi and PPi.</text>
</comment>
<sequence>MPVTVADLMKKITFTPIYITETALKKEISTSDILRPGLEMSGYFDYFQPERIQLFGMKEWSYAMNVVGDERYDLFKAIMTEVTPVIIVARGLEVPDEMVAAAKRQDVAILQSREGTSRLSSIITTYLDEELAERFTIHGVLMDIYGVGVLIQGASGIGKSETALDLVGRGHRLVADDRVDVYQRDAFTLAGEPAEVLRNMLELRGVGIIDVMNLYGARAVKSSSDVTLAIYLEPFDTEKEFDRLGNGIHHVSFAEVEVPQITIPVKTGRNVASIIEAAVMNFRAKAMGYDATQTFEDRLTALIEQNESEKN</sequence>
<dbReference type="Pfam" id="PF07475">
    <property type="entry name" value="Hpr_kinase_C"/>
    <property type="match status" value="1"/>
</dbReference>
<evidence type="ECO:0000313" key="21">
    <source>
        <dbReference type="Proteomes" id="UP000245021"/>
    </source>
</evidence>
<dbReference type="EC" id="2.7.11.-" evidence="17"/>
<evidence type="ECO:0000259" key="19">
    <source>
        <dbReference type="Pfam" id="PF07475"/>
    </source>
</evidence>
<evidence type="ECO:0000256" key="15">
    <source>
        <dbReference type="ARBA" id="ARBA00033012"/>
    </source>
</evidence>
<dbReference type="Gene3D" id="3.40.50.300">
    <property type="entry name" value="P-loop containing nucleotide triphosphate hydrolases"/>
    <property type="match status" value="1"/>
</dbReference>
<dbReference type="InterPro" id="IPR011104">
    <property type="entry name" value="Hpr_kin/Pase_C"/>
</dbReference>
<evidence type="ECO:0000256" key="3">
    <source>
        <dbReference type="ARBA" id="ARBA00006883"/>
    </source>
</evidence>
<evidence type="ECO:0000256" key="4">
    <source>
        <dbReference type="ARBA" id="ARBA00011643"/>
    </source>
</evidence>
<dbReference type="HAMAP" id="MF_01249">
    <property type="entry name" value="HPr_kinase"/>
    <property type="match status" value="1"/>
</dbReference>
<gene>
    <name evidence="17 20" type="primary">hprK</name>
    <name evidence="20" type="ORF">NtB2_00298</name>
</gene>
<comment type="caution">
    <text evidence="20">The sequence shown here is derived from an EMBL/GenBank/DDBJ whole genome shotgun (WGS) entry which is preliminary data.</text>
</comment>
<evidence type="ECO:0000256" key="10">
    <source>
        <dbReference type="ARBA" id="ARBA00022777"/>
    </source>
</evidence>
<feature type="binding site" evidence="17">
    <location>
        <position position="160"/>
    </location>
    <ligand>
        <name>Mg(2+)</name>
        <dbReference type="ChEBI" id="CHEBI:18420"/>
    </ligand>
</feature>
<comment type="miscellaneous">
    <text evidence="17">Both phosphorylation and phosphorolysis are carried out by the same active site and suggest a common mechanism for both reactions.</text>
</comment>
<dbReference type="CDD" id="cd01918">
    <property type="entry name" value="HprK_C"/>
    <property type="match status" value="1"/>
</dbReference>
<feature type="region of interest" description="Important for the catalytic mechanism of both phosphorylation and dephosphorylation" evidence="17">
    <location>
        <begin position="201"/>
        <end position="210"/>
    </location>
</feature>
<dbReference type="Proteomes" id="UP000245021">
    <property type="component" value="Unassembled WGS sequence"/>
</dbReference>
<dbReference type="GO" id="GO:0006109">
    <property type="term" value="P:regulation of carbohydrate metabolic process"/>
    <property type="evidence" value="ECO:0007669"/>
    <property type="project" value="UniProtKB-UniRule"/>
</dbReference>
<comment type="function">
    <text evidence="17">Catalyzes the ATP- as well as the pyrophosphate-dependent phosphorylation of a specific serine residue in HPr, a phosphocarrier protein of the phosphoenolpyruvate-dependent sugar phosphotransferase system (PTS). HprK/P also catalyzes the pyrophosphate-producing, inorganic phosphate-dependent dephosphorylation (phosphorolysis) of seryl-phosphorylated HPr (P-Ser-HPr). The two antagonistic activities of HprK/P are regulated by several intracellular metabolites, which change their concentration in response to the absence or presence of rapidly metabolisable carbon sources (glucose, fructose, etc.) in the growth medium. Therefore, by controlling the phosphorylation state of HPr, HPrK/P is a sensor enzyme that plays a major role in the regulation of carbon metabolism and sugar transport: it mediates carbon catabolite repression (CCR), and regulates PTS-catalyzed carbohydrate uptake and inducer exclusion.</text>
</comment>
<evidence type="ECO:0000256" key="17">
    <source>
        <dbReference type="HAMAP-Rule" id="MF_01249"/>
    </source>
</evidence>
<dbReference type="OrthoDB" id="9778803at2"/>
<proteinExistence type="inferred from homology"/>
<organism evidence="20 21">
    <name type="scientific">Lactococcus termiticola</name>
    <dbReference type="NCBI Taxonomy" id="2169526"/>
    <lineage>
        <taxon>Bacteria</taxon>
        <taxon>Bacillati</taxon>
        <taxon>Bacillota</taxon>
        <taxon>Bacilli</taxon>
        <taxon>Lactobacillales</taxon>
        <taxon>Streptococcaceae</taxon>
        <taxon>Lactococcus</taxon>
    </lineage>
</organism>
<keyword evidence="13 17" id="KW-0511">Multifunctional enzyme</keyword>
<dbReference type="InterPro" id="IPR028979">
    <property type="entry name" value="Ser_kin/Pase_Hpr-like_N_sf"/>
</dbReference>
<dbReference type="InterPro" id="IPR003755">
    <property type="entry name" value="HPr(Ser)_kin/Pase"/>
</dbReference>
<evidence type="ECO:0000256" key="5">
    <source>
        <dbReference type="ARBA" id="ARBA00018922"/>
    </source>
</evidence>
<keyword evidence="6 17" id="KW-0723">Serine/threonine-protein kinase</keyword>
<dbReference type="EC" id="2.7.4.-" evidence="17"/>
<comment type="cofactor">
    <cofactor evidence="2 17">
        <name>Mg(2+)</name>
        <dbReference type="ChEBI" id="CHEBI:18420"/>
    </cofactor>
</comment>
<dbReference type="PANTHER" id="PTHR30305:SF1">
    <property type="entry name" value="HPR KINASE_PHOSPHORYLASE"/>
    <property type="match status" value="1"/>
</dbReference>
<name>A0A2R5HDN8_9LACT</name>
<dbReference type="SUPFAM" id="SSF75138">
    <property type="entry name" value="HprK N-terminal domain-like"/>
    <property type="match status" value="1"/>
</dbReference>
<feature type="binding site" evidence="17">
    <location>
        <begin position="153"/>
        <end position="160"/>
    </location>
    <ligand>
        <name>ATP</name>
        <dbReference type="ChEBI" id="CHEBI:30616"/>
    </ligand>
</feature>
<feature type="active site" description="Proton acceptor; for phosphorylation activity. Proton donor; for dephosphorylation activity" evidence="17">
    <location>
        <position position="177"/>
    </location>
</feature>
<evidence type="ECO:0000256" key="16">
    <source>
        <dbReference type="ARBA" id="ARBA00047657"/>
    </source>
</evidence>
<evidence type="ECO:0000259" key="18">
    <source>
        <dbReference type="Pfam" id="PF02603"/>
    </source>
</evidence>
<feature type="region of interest" description="Important for the catalytic mechanism of dephosphorylation" evidence="17">
    <location>
        <begin position="264"/>
        <end position="269"/>
    </location>
</feature>
<dbReference type="Gene3D" id="3.40.1390.20">
    <property type="entry name" value="HprK N-terminal domain-like"/>
    <property type="match status" value="1"/>
</dbReference>
<evidence type="ECO:0000256" key="13">
    <source>
        <dbReference type="ARBA" id="ARBA00023268"/>
    </source>
</evidence>
<dbReference type="GO" id="GO:0000287">
    <property type="term" value="F:magnesium ion binding"/>
    <property type="evidence" value="ECO:0007669"/>
    <property type="project" value="UniProtKB-UniRule"/>
</dbReference>
<dbReference type="RefSeq" id="WP_109245181.1">
    <property type="nucleotide sequence ID" value="NZ_BFFO01000002.1"/>
</dbReference>
<keyword evidence="11 17" id="KW-0067">ATP-binding</keyword>
<evidence type="ECO:0000256" key="8">
    <source>
        <dbReference type="ARBA" id="ARBA00022723"/>
    </source>
</evidence>
<keyword evidence="10 17" id="KW-0418">Kinase</keyword>
<feature type="domain" description="HPr(Ser) kinase/phosphorylase N-terminal" evidence="18">
    <location>
        <begin position="3"/>
        <end position="127"/>
    </location>
</feature>
<keyword evidence="7 17" id="KW-0808">Transferase</keyword>
<dbReference type="EMBL" id="BFFO01000002">
    <property type="protein sequence ID" value="GBG96187.1"/>
    <property type="molecule type" value="Genomic_DNA"/>
</dbReference>
<dbReference type="FunFam" id="3.40.50.300:FF:000174">
    <property type="entry name" value="HPr kinase/phosphorylase"/>
    <property type="match status" value="1"/>
</dbReference>
<keyword evidence="8 17" id="KW-0479">Metal-binding</keyword>
<evidence type="ECO:0000313" key="20">
    <source>
        <dbReference type="EMBL" id="GBG96187.1"/>
    </source>
</evidence>
<reference evidence="20 21" key="1">
    <citation type="journal article" date="2018" name="Genome Announc.">
        <title>Draft Genome Sequence of Lactococcus sp. Strain NtB2 (JCM 32569), Isolated from the Gut of the Higher Termite Nasutitermes takasagoensis.</title>
        <authorList>
            <person name="Noda S."/>
            <person name="Aihara C."/>
            <person name="Yuki M."/>
            <person name="Ohkuma M."/>
        </authorList>
    </citation>
    <scope>NUCLEOTIDE SEQUENCE [LARGE SCALE GENOMIC DNA]</scope>
    <source>
        <strain evidence="20 21">NtB2</strain>
    </source>
</reference>
<dbReference type="InterPro" id="IPR011126">
    <property type="entry name" value="Hpr_kin/Pase_Hpr_N"/>
</dbReference>
<keyword evidence="14 17" id="KW-0119">Carbohydrate metabolism</keyword>
<comment type="catalytic activity">
    <reaction evidence="16 17">
        <text>[HPr protein]-O-phospho-L-serine + phosphate + H(+) = [HPr protein]-L-serine + diphosphate</text>
        <dbReference type="Rhea" id="RHEA:46604"/>
        <dbReference type="Rhea" id="RHEA-COMP:11602"/>
        <dbReference type="Rhea" id="RHEA-COMP:11603"/>
        <dbReference type="ChEBI" id="CHEBI:15378"/>
        <dbReference type="ChEBI" id="CHEBI:29999"/>
        <dbReference type="ChEBI" id="CHEBI:33019"/>
        <dbReference type="ChEBI" id="CHEBI:43474"/>
        <dbReference type="ChEBI" id="CHEBI:83421"/>
    </reaction>
</comment>
<evidence type="ECO:0000256" key="14">
    <source>
        <dbReference type="ARBA" id="ARBA00023277"/>
    </source>
</evidence>
<dbReference type="GO" id="GO:0004674">
    <property type="term" value="F:protein serine/threonine kinase activity"/>
    <property type="evidence" value="ECO:0007669"/>
    <property type="project" value="UniProtKB-KW"/>
</dbReference>